<evidence type="ECO:0000313" key="2">
    <source>
        <dbReference type="Proteomes" id="UP000824265"/>
    </source>
</evidence>
<dbReference type="Proteomes" id="UP000824265">
    <property type="component" value="Unassembled WGS sequence"/>
</dbReference>
<organism evidence="1 2">
    <name type="scientific">Candidatus Acetatifactor stercoripullorum</name>
    <dbReference type="NCBI Taxonomy" id="2838414"/>
    <lineage>
        <taxon>Bacteria</taxon>
        <taxon>Bacillati</taxon>
        <taxon>Bacillota</taxon>
        <taxon>Clostridia</taxon>
        <taxon>Lachnospirales</taxon>
        <taxon>Lachnospiraceae</taxon>
        <taxon>Acetatifactor</taxon>
    </lineage>
</organism>
<dbReference type="GO" id="GO:0016787">
    <property type="term" value="F:hydrolase activity"/>
    <property type="evidence" value="ECO:0007669"/>
    <property type="project" value="UniProtKB-KW"/>
</dbReference>
<dbReference type="InterPro" id="IPR019292">
    <property type="entry name" value="McrC"/>
</dbReference>
<dbReference type="NCBIfam" id="NF007277">
    <property type="entry name" value="PRK09736.1"/>
    <property type="match status" value="1"/>
</dbReference>
<dbReference type="Pfam" id="PF10117">
    <property type="entry name" value="McrBC"/>
    <property type="match status" value="1"/>
</dbReference>
<dbReference type="InterPro" id="IPR014407">
    <property type="entry name" value="McrC_bac"/>
</dbReference>
<dbReference type="PIRSF" id="PIRSF003109">
    <property type="entry name" value="McrC"/>
    <property type="match status" value="1"/>
</dbReference>
<comment type="caution">
    <text evidence="1">The sequence shown here is derived from an EMBL/GenBank/DDBJ whole genome shotgun (WGS) entry which is preliminary data.</text>
</comment>
<sequence>MTNDKGIIIKNIYYMLSYAFQVLKQTNYEEVAAEEFEQAQDLFAAILAKGTARQLKQGLYREYITQRETLFVMRGKLDMPKTIRNKVQRKQRLACEFDELSENNLFNQILKTTMKLLVQDEGVNAERKRALNKVLVFFDHVTILEPSKIQWSRLRYQRSNRNYEMLLNICYLVLDGMLQTTEKGTYRMAAFSDKHMARLYEKFILEYYRQKHTYLSEVRAAQVPWNLVGENEEAMIRLLPVMQTDIMLRLNDKVLIIDAKYYGKTLQHQFEKYSLHSGNVYQIFTYVKNYDKDGTGNVAGLLLYAKTQEDIVPDCSFNMGGNRIGARTLDLNQNFKHITEQLDKIAEAYFGG</sequence>
<dbReference type="GO" id="GO:0009307">
    <property type="term" value="P:DNA restriction-modification system"/>
    <property type="evidence" value="ECO:0007669"/>
    <property type="project" value="InterPro"/>
</dbReference>
<protein>
    <submittedName>
        <fullName evidence="1">5-methylcytosine-specific restriction endonuclease system specificity protein McrC</fullName>
        <ecNumber evidence="1">3.1.21.-</ecNumber>
    </submittedName>
</protein>
<dbReference type="PANTHER" id="PTHR38733:SF1">
    <property type="entry name" value="TYPE IV METHYL-DIRECTED RESTRICTION ENZYME ECOKMCRBC"/>
    <property type="match status" value="1"/>
</dbReference>
<name>A0A9D1R348_9FIRM</name>
<reference evidence="1" key="2">
    <citation type="submission" date="2021-04" db="EMBL/GenBank/DDBJ databases">
        <authorList>
            <person name="Gilroy R."/>
        </authorList>
    </citation>
    <scope>NUCLEOTIDE SEQUENCE</scope>
    <source>
        <strain evidence="1">CHK195-6426</strain>
    </source>
</reference>
<dbReference type="GO" id="GO:0004519">
    <property type="term" value="F:endonuclease activity"/>
    <property type="evidence" value="ECO:0007669"/>
    <property type="project" value="UniProtKB-KW"/>
</dbReference>
<dbReference type="PANTHER" id="PTHR38733">
    <property type="entry name" value="PROTEIN MCRC"/>
    <property type="match status" value="1"/>
</dbReference>
<accession>A0A9D1R348</accession>
<proteinExistence type="predicted"/>
<evidence type="ECO:0000313" key="1">
    <source>
        <dbReference type="EMBL" id="HIW80628.1"/>
    </source>
</evidence>
<dbReference type="EMBL" id="DXGH01000020">
    <property type="protein sequence ID" value="HIW80628.1"/>
    <property type="molecule type" value="Genomic_DNA"/>
</dbReference>
<keyword evidence="1" id="KW-0378">Hydrolase</keyword>
<reference evidence="1" key="1">
    <citation type="journal article" date="2021" name="PeerJ">
        <title>Extensive microbial diversity within the chicken gut microbiome revealed by metagenomics and culture.</title>
        <authorList>
            <person name="Gilroy R."/>
            <person name="Ravi A."/>
            <person name="Getino M."/>
            <person name="Pursley I."/>
            <person name="Horton D.L."/>
            <person name="Alikhan N.F."/>
            <person name="Baker D."/>
            <person name="Gharbi K."/>
            <person name="Hall N."/>
            <person name="Watson M."/>
            <person name="Adriaenssens E.M."/>
            <person name="Foster-Nyarko E."/>
            <person name="Jarju S."/>
            <person name="Secka A."/>
            <person name="Antonio M."/>
            <person name="Oren A."/>
            <person name="Chaudhuri R.R."/>
            <person name="La Ragione R."/>
            <person name="Hildebrand F."/>
            <person name="Pallen M.J."/>
        </authorList>
    </citation>
    <scope>NUCLEOTIDE SEQUENCE</scope>
    <source>
        <strain evidence="1">CHK195-6426</strain>
    </source>
</reference>
<keyword evidence="1" id="KW-0255">Endonuclease</keyword>
<keyword evidence="1" id="KW-0540">Nuclease</keyword>
<gene>
    <name evidence="1" type="primary">mcrC</name>
    <name evidence="1" type="ORF">H9742_03725</name>
</gene>
<dbReference type="EC" id="3.1.21.-" evidence="1"/>
<dbReference type="AlphaFoldDB" id="A0A9D1R348"/>